<gene>
    <name evidence="2" type="ORF">VP01_1572g2</name>
</gene>
<evidence type="ECO:0000313" key="3">
    <source>
        <dbReference type="Proteomes" id="UP000037035"/>
    </source>
</evidence>
<evidence type="ECO:0000256" key="1">
    <source>
        <dbReference type="SAM" id="MobiDB-lite"/>
    </source>
</evidence>
<dbReference type="OrthoDB" id="5740135at2759"/>
<organism evidence="2 3">
    <name type="scientific">Puccinia sorghi</name>
    <dbReference type="NCBI Taxonomy" id="27349"/>
    <lineage>
        <taxon>Eukaryota</taxon>
        <taxon>Fungi</taxon>
        <taxon>Dikarya</taxon>
        <taxon>Basidiomycota</taxon>
        <taxon>Pucciniomycotina</taxon>
        <taxon>Pucciniomycetes</taxon>
        <taxon>Pucciniales</taxon>
        <taxon>Pucciniaceae</taxon>
        <taxon>Puccinia</taxon>
    </lineage>
</organism>
<sequence>MVLVKPQPFNGTHGAAANSFQPGLMAFNVFLEDFKSSFFDHNFQHRAEVALQSLRQTGTVSAYTQELRLHCWMGHPPLMSHYHHGLEENIQLAVLMSNIQFTSLQTMQAMALKAGQTIEGIWNGQPAPSPLLAPVPQPPTPMQWSPNHRSQRYGLGFPTWSTQPSLTLSKPTKSN</sequence>
<dbReference type="VEuPathDB" id="FungiDB:VP01_1572g2"/>
<name>A0A0L6VHR0_9BASI</name>
<evidence type="ECO:0000313" key="2">
    <source>
        <dbReference type="EMBL" id="KNZ60311.1"/>
    </source>
</evidence>
<dbReference type="AlphaFoldDB" id="A0A0L6VHR0"/>
<dbReference type="EMBL" id="LAVV01006362">
    <property type="protein sequence ID" value="KNZ60311.1"/>
    <property type="molecule type" value="Genomic_DNA"/>
</dbReference>
<protein>
    <recommendedName>
        <fullName evidence="4">Retrotransposon gag domain-containing protein</fullName>
    </recommendedName>
</protein>
<evidence type="ECO:0008006" key="4">
    <source>
        <dbReference type="Google" id="ProtNLM"/>
    </source>
</evidence>
<dbReference type="Proteomes" id="UP000037035">
    <property type="component" value="Unassembled WGS sequence"/>
</dbReference>
<feature type="region of interest" description="Disordered" evidence="1">
    <location>
        <begin position="135"/>
        <end position="175"/>
    </location>
</feature>
<proteinExistence type="predicted"/>
<feature type="compositionally biased region" description="Polar residues" evidence="1">
    <location>
        <begin position="159"/>
        <end position="175"/>
    </location>
</feature>
<accession>A0A0L6VHR0</accession>
<keyword evidence="3" id="KW-1185">Reference proteome</keyword>
<comment type="caution">
    <text evidence="2">The sequence shown here is derived from an EMBL/GenBank/DDBJ whole genome shotgun (WGS) entry which is preliminary data.</text>
</comment>
<reference evidence="2 3" key="1">
    <citation type="submission" date="2015-08" db="EMBL/GenBank/DDBJ databases">
        <title>Next Generation Sequencing and Analysis of the Genome of Puccinia sorghi L Schw, the Causal Agent of Maize Common Rust.</title>
        <authorList>
            <person name="Rochi L."/>
            <person name="Burguener G."/>
            <person name="Darino M."/>
            <person name="Turjanski A."/>
            <person name="Kreff E."/>
            <person name="Dieguez M.J."/>
            <person name="Sacco F."/>
        </authorList>
    </citation>
    <scope>NUCLEOTIDE SEQUENCE [LARGE SCALE GENOMIC DNA]</scope>
    <source>
        <strain evidence="2 3">RO10H11247</strain>
    </source>
</reference>